<dbReference type="EMBL" id="JADBJN010000001">
    <property type="protein sequence ID" value="KAG5681361.1"/>
    <property type="molecule type" value="Genomic_DNA"/>
</dbReference>
<evidence type="ECO:0000313" key="1">
    <source>
        <dbReference type="EMBL" id="KAG5681361.1"/>
    </source>
</evidence>
<proteinExistence type="predicted"/>
<dbReference type="InterPro" id="IPR015943">
    <property type="entry name" value="WD40/YVTN_repeat-like_dom_sf"/>
</dbReference>
<name>A0A9J6CGP6_POLVA</name>
<gene>
    <name evidence="1" type="ORF">PVAND_010803</name>
</gene>
<protein>
    <submittedName>
        <fullName evidence="1">Uncharacterized protein</fullName>
    </submittedName>
</protein>
<evidence type="ECO:0000313" key="2">
    <source>
        <dbReference type="Proteomes" id="UP001107558"/>
    </source>
</evidence>
<accession>A0A9J6CGP6</accession>
<dbReference type="Proteomes" id="UP001107558">
    <property type="component" value="Chromosome 1"/>
</dbReference>
<dbReference type="OrthoDB" id="445052at2759"/>
<sequence length="461" mass="52162">MNLSEYSTEVVGFDSTWNSNKQVHVRDIGTETEDSTQTQISNKNIGTTETKEIGVQAAPFVKSNSNEETDKKLAEWLRRIMPALERELSEGVTQVHESSSMKANSSFAQVTEYQKIDVKSNFQLNTENSIFAVGQWLSIVLQNNPALILSCSIKKTDANEASPSYIILYEPQRSKVDSKIYWHEVYKAPSKQYDFLVVNSENRDLFAAANSTGDFSIWSYIKSSNNESRLVEIFSKAEDSILALTFLNENTLLCCLSDGSIASYKILVQHCKLDKIMKIDQRRVKDSQITAITNISGTSDFIIGFFNGKIFYCSMNQFTSQEIEDPITRELNSHKFAVKLLKHCNHSGKSYIVSFDASSEIFIHEIDDDPNEKSLKYVIRLPLPIKNCISLTSNIEHIFCPLSNGGLEIFNSKNNSRRIIDGRMSGTNILCELSKNESWLLTGIFDGVFNIYNVFIDNNDY</sequence>
<dbReference type="InterPro" id="IPR036322">
    <property type="entry name" value="WD40_repeat_dom_sf"/>
</dbReference>
<comment type="caution">
    <text evidence="1">The sequence shown here is derived from an EMBL/GenBank/DDBJ whole genome shotgun (WGS) entry which is preliminary data.</text>
</comment>
<dbReference type="Gene3D" id="2.130.10.10">
    <property type="entry name" value="YVTN repeat-like/Quinoprotein amine dehydrogenase"/>
    <property type="match status" value="1"/>
</dbReference>
<reference evidence="1" key="1">
    <citation type="submission" date="2021-03" db="EMBL/GenBank/DDBJ databases">
        <title>Chromosome level genome of the anhydrobiotic midge Polypedilum vanderplanki.</title>
        <authorList>
            <person name="Yoshida Y."/>
            <person name="Kikawada T."/>
            <person name="Gusev O."/>
        </authorList>
    </citation>
    <scope>NUCLEOTIDE SEQUENCE</scope>
    <source>
        <strain evidence="1">NIAS01</strain>
        <tissue evidence="1">Whole body or cell culture</tissue>
    </source>
</reference>
<dbReference type="AlphaFoldDB" id="A0A9J6CGP6"/>
<organism evidence="1 2">
    <name type="scientific">Polypedilum vanderplanki</name>
    <name type="common">Sleeping chironomid midge</name>
    <dbReference type="NCBI Taxonomy" id="319348"/>
    <lineage>
        <taxon>Eukaryota</taxon>
        <taxon>Metazoa</taxon>
        <taxon>Ecdysozoa</taxon>
        <taxon>Arthropoda</taxon>
        <taxon>Hexapoda</taxon>
        <taxon>Insecta</taxon>
        <taxon>Pterygota</taxon>
        <taxon>Neoptera</taxon>
        <taxon>Endopterygota</taxon>
        <taxon>Diptera</taxon>
        <taxon>Nematocera</taxon>
        <taxon>Chironomoidea</taxon>
        <taxon>Chironomidae</taxon>
        <taxon>Chironominae</taxon>
        <taxon>Polypedilum</taxon>
        <taxon>Polypedilum</taxon>
    </lineage>
</organism>
<dbReference type="SUPFAM" id="SSF50978">
    <property type="entry name" value="WD40 repeat-like"/>
    <property type="match status" value="1"/>
</dbReference>
<keyword evidence="2" id="KW-1185">Reference proteome</keyword>